<protein>
    <recommendedName>
        <fullName evidence="2">SLH domain-containing protein</fullName>
    </recommendedName>
</protein>
<keyword evidence="4" id="KW-1185">Reference proteome</keyword>
<dbReference type="Proteomes" id="UP000467637">
    <property type="component" value="Unassembled WGS sequence"/>
</dbReference>
<dbReference type="PANTHER" id="PTHR43308:SF5">
    <property type="entry name" value="S-LAYER PROTEIN _ PEPTIDOGLYCAN ENDO-BETA-N-ACETYLGLUCOSAMINIDASE"/>
    <property type="match status" value="1"/>
</dbReference>
<dbReference type="SUPFAM" id="SSF49373">
    <property type="entry name" value="Invasin/intimin cell-adhesion fragments"/>
    <property type="match status" value="1"/>
</dbReference>
<dbReference type="InterPro" id="IPR003343">
    <property type="entry name" value="Big_2"/>
</dbReference>
<feature type="region of interest" description="Disordered" evidence="1">
    <location>
        <begin position="328"/>
        <end position="370"/>
    </location>
</feature>
<evidence type="ECO:0000259" key="2">
    <source>
        <dbReference type="PROSITE" id="PS51272"/>
    </source>
</evidence>
<dbReference type="PROSITE" id="PS51272">
    <property type="entry name" value="SLH"/>
    <property type="match status" value="3"/>
</dbReference>
<organism evidence="3 4">
    <name type="scientific">Paenibacillus anseongense</name>
    <dbReference type="NCBI Taxonomy" id="2682845"/>
    <lineage>
        <taxon>Bacteria</taxon>
        <taxon>Bacillati</taxon>
        <taxon>Bacillota</taxon>
        <taxon>Bacilli</taxon>
        <taxon>Bacillales</taxon>
        <taxon>Paenibacillaceae</taxon>
        <taxon>Paenibacillus</taxon>
    </lineage>
</organism>
<accession>A0ABW9U7E3</accession>
<reference evidence="3 4" key="1">
    <citation type="submission" date="2019-12" db="EMBL/GenBank/DDBJ databases">
        <authorList>
            <person name="Huq M.A."/>
        </authorList>
    </citation>
    <scope>NUCLEOTIDE SEQUENCE [LARGE SCALE GENOMIC DNA]</scope>
    <source>
        <strain evidence="3 4">MAH-34</strain>
    </source>
</reference>
<evidence type="ECO:0000313" key="4">
    <source>
        <dbReference type="Proteomes" id="UP000467637"/>
    </source>
</evidence>
<proteinExistence type="predicted"/>
<comment type="caution">
    <text evidence="3">The sequence shown here is derived from an EMBL/GenBank/DDBJ whole genome shotgun (WGS) entry which is preliminary data.</text>
</comment>
<feature type="domain" description="SLH" evidence="2">
    <location>
        <begin position="166"/>
        <end position="229"/>
    </location>
</feature>
<dbReference type="PANTHER" id="PTHR43308">
    <property type="entry name" value="OUTER MEMBRANE PROTEIN ALPHA-RELATED"/>
    <property type="match status" value="1"/>
</dbReference>
<dbReference type="InterPro" id="IPR008964">
    <property type="entry name" value="Invasin/intimin_cell_adhesion"/>
</dbReference>
<dbReference type="InterPro" id="IPR051465">
    <property type="entry name" value="Cell_Envelope_Struct_Comp"/>
</dbReference>
<sequence length="547" mass="57884">MGRIVIASVSIHHVLYLRLGRGGESMLRKQVLMLFVVLGLMMCSNAYAESPDYQTNWASKEISKWQSSGIVSGYPDGNFRPDAPITRAEFFKLISETMGLTTTVGTHFKDVEADAWYADYIAKTVAAGYVQGDGDLQVRPNDPITRQEVAKVLSLAFHIQTDATGLNHFKDARDIAEWSRGYVGGLAQAGYIAGYDDQSFKPTQQITRAESVKMFDNLAGELFVRSETYADLDVFGNALINKIGVTLKNVKIKGNLYITAGVGEGNAQLDDTMVAGEVVITGKDISLTISGKTTIKSIQIAAEGVKINGQTIDTGSVVKVEDGKVTVITKPTNPTNPTTPSTPTGPNGPTAPTGPKEPTGPSSGGGSTVHVTGVSLSQQAASLKVGEALTLTASIAPANADNKNVHWSSSNEAIATVENGQITAQAAGSAVITVTTSDGSYSASCIVTVTQQDIHEGIYNVTTTVNAASQQVTLEGYVASSSAETVTFRVIDPEGNVDWIGQTLSGPEGKFVFTFTPSNKIQGEFTAALGTNELAAPIFVKFKYIAD</sequence>
<feature type="domain" description="SLH" evidence="2">
    <location>
        <begin position="45"/>
        <end position="108"/>
    </location>
</feature>
<evidence type="ECO:0000256" key="1">
    <source>
        <dbReference type="SAM" id="MobiDB-lite"/>
    </source>
</evidence>
<feature type="compositionally biased region" description="Low complexity" evidence="1">
    <location>
        <begin position="329"/>
        <end position="361"/>
    </location>
</feature>
<dbReference type="Gene3D" id="2.60.40.1080">
    <property type="match status" value="1"/>
</dbReference>
<feature type="domain" description="SLH" evidence="2">
    <location>
        <begin position="109"/>
        <end position="165"/>
    </location>
</feature>
<gene>
    <name evidence="3" type="ORF">GON05_09825</name>
</gene>
<dbReference type="SMART" id="SM00635">
    <property type="entry name" value="BID_2"/>
    <property type="match status" value="1"/>
</dbReference>
<evidence type="ECO:0000313" key="3">
    <source>
        <dbReference type="EMBL" id="MVQ34956.1"/>
    </source>
</evidence>
<dbReference type="EMBL" id="WSEM01000008">
    <property type="protein sequence ID" value="MVQ34956.1"/>
    <property type="molecule type" value="Genomic_DNA"/>
</dbReference>
<name>A0ABW9U7E3_9BACL</name>
<dbReference type="Pfam" id="PF00395">
    <property type="entry name" value="SLH"/>
    <property type="match status" value="3"/>
</dbReference>
<dbReference type="Pfam" id="PF02368">
    <property type="entry name" value="Big_2"/>
    <property type="match status" value="1"/>
</dbReference>
<dbReference type="InterPro" id="IPR001119">
    <property type="entry name" value="SLH_dom"/>
</dbReference>